<proteinExistence type="predicted"/>
<dbReference type="AlphaFoldDB" id="A0A2C6L9M8"/>
<dbReference type="VEuPathDB" id="ToxoDB:CSUI_001661"/>
<dbReference type="Proteomes" id="UP000221165">
    <property type="component" value="Unassembled WGS sequence"/>
</dbReference>
<name>A0A2C6L9M8_9APIC</name>
<dbReference type="RefSeq" id="XP_067926152.1">
    <property type="nucleotide sequence ID" value="XM_068061866.1"/>
</dbReference>
<reference evidence="1 2" key="1">
    <citation type="journal article" date="2017" name="Int. J. Parasitol.">
        <title>The genome of the protozoan parasite Cystoisospora suis and a reverse vaccinology approach to identify vaccine candidates.</title>
        <authorList>
            <person name="Palmieri N."/>
            <person name="Shrestha A."/>
            <person name="Ruttkowski B."/>
            <person name="Beck T."/>
            <person name="Vogl C."/>
            <person name="Tomley F."/>
            <person name="Blake D.P."/>
            <person name="Joachim A."/>
        </authorList>
    </citation>
    <scope>NUCLEOTIDE SEQUENCE [LARGE SCALE GENOMIC DNA]</scope>
    <source>
        <strain evidence="1 2">Wien I</strain>
    </source>
</reference>
<evidence type="ECO:0000313" key="2">
    <source>
        <dbReference type="Proteomes" id="UP000221165"/>
    </source>
</evidence>
<dbReference type="GeneID" id="94425077"/>
<dbReference type="EMBL" id="MIGC01000671">
    <property type="protein sequence ID" value="PHJ24479.1"/>
    <property type="molecule type" value="Genomic_DNA"/>
</dbReference>
<evidence type="ECO:0000313" key="1">
    <source>
        <dbReference type="EMBL" id="PHJ24479.1"/>
    </source>
</evidence>
<organism evidence="1 2">
    <name type="scientific">Cystoisospora suis</name>
    <dbReference type="NCBI Taxonomy" id="483139"/>
    <lineage>
        <taxon>Eukaryota</taxon>
        <taxon>Sar</taxon>
        <taxon>Alveolata</taxon>
        <taxon>Apicomplexa</taxon>
        <taxon>Conoidasida</taxon>
        <taxon>Coccidia</taxon>
        <taxon>Eucoccidiorida</taxon>
        <taxon>Eimeriorina</taxon>
        <taxon>Sarcocystidae</taxon>
        <taxon>Cystoisospora</taxon>
    </lineage>
</organism>
<comment type="caution">
    <text evidence="1">The sequence shown here is derived from an EMBL/GenBank/DDBJ whole genome shotgun (WGS) entry which is preliminary data.</text>
</comment>
<keyword evidence="2" id="KW-1185">Reference proteome</keyword>
<protein>
    <submittedName>
        <fullName evidence="1">Uncharacterized protein</fullName>
    </submittedName>
</protein>
<accession>A0A2C6L9M8</accession>
<sequence>MKKELSGCACREKREREAADPATSCRSGLPLQYLPVRRPFRSPLVPDAAHRIVGPKLAWTQQPVCGSQIQMQNHRSDG</sequence>
<gene>
    <name evidence="1" type="ORF">CSUI_001661</name>
</gene>